<reference evidence="2" key="1">
    <citation type="submission" date="2022-01" db="EMBL/GenBank/DDBJ databases">
        <title>Novel species in genus Dyadobacter.</title>
        <authorList>
            <person name="Ma C."/>
        </authorList>
    </citation>
    <scope>NUCLEOTIDE SEQUENCE</scope>
    <source>
        <strain evidence="2">CY357</strain>
    </source>
</reference>
<name>A0A9X1TU64_9BACT</name>
<dbReference type="Proteomes" id="UP001139411">
    <property type="component" value="Unassembled WGS sequence"/>
</dbReference>
<dbReference type="InterPro" id="IPR003423">
    <property type="entry name" value="OMP_efflux"/>
</dbReference>
<proteinExistence type="inferred from homology"/>
<accession>A0A9X1TU64</accession>
<dbReference type="EMBL" id="JAKFFV010000007">
    <property type="protein sequence ID" value="MCF2499058.1"/>
    <property type="molecule type" value="Genomic_DNA"/>
</dbReference>
<dbReference type="RefSeq" id="WP_235177977.1">
    <property type="nucleotide sequence ID" value="NZ_JAKFFV010000007.1"/>
</dbReference>
<organism evidence="2 3">
    <name type="scientific">Dyadobacter chenhuakuii</name>
    <dbReference type="NCBI Taxonomy" id="2909339"/>
    <lineage>
        <taxon>Bacteria</taxon>
        <taxon>Pseudomonadati</taxon>
        <taxon>Bacteroidota</taxon>
        <taxon>Cytophagia</taxon>
        <taxon>Cytophagales</taxon>
        <taxon>Spirosomataceae</taxon>
        <taxon>Dyadobacter</taxon>
    </lineage>
</organism>
<protein>
    <submittedName>
        <fullName evidence="2">TolC family protein</fullName>
    </submittedName>
</protein>
<dbReference type="Gene3D" id="1.20.1600.10">
    <property type="entry name" value="Outer membrane efflux proteins (OEP)"/>
    <property type="match status" value="1"/>
</dbReference>
<dbReference type="SUPFAM" id="SSF56954">
    <property type="entry name" value="Outer membrane efflux proteins (OEP)"/>
    <property type="match status" value="1"/>
</dbReference>
<dbReference type="GO" id="GO:0015562">
    <property type="term" value="F:efflux transmembrane transporter activity"/>
    <property type="evidence" value="ECO:0007669"/>
    <property type="project" value="InterPro"/>
</dbReference>
<dbReference type="PANTHER" id="PTHR30203">
    <property type="entry name" value="OUTER MEMBRANE CATION EFFLUX PROTEIN"/>
    <property type="match status" value="1"/>
</dbReference>
<dbReference type="PANTHER" id="PTHR30203:SF23">
    <property type="entry name" value="OUTER MEMBRANE EFFLUX PROTEIN"/>
    <property type="match status" value="1"/>
</dbReference>
<dbReference type="AlphaFoldDB" id="A0A9X1TU64"/>
<dbReference type="Pfam" id="PF02321">
    <property type="entry name" value="OEP"/>
    <property type="match status" value="1"/>
</dbReference>
<dbReference type="InterPro" id="IPR010131">
    <property type="entry name" value="MdtP/NodT-like"/>
</dbReference>
<evidence type="ECO:0000313" key="2">
    <source>
        <dbReference type="EMBL" id="MCF2499058.1"/>
    </source>
</evidence>
<comment type="similarity">
    <text evidence="1">Belongs to the outer membrane factor (OMF) (TC 1.B.17) family.</text>
</comment>
<comment type="caution">
    <text evidence="2">The sequence shown here is derived from an EMBL/GenBank/DDBJ whole genome shotgun (WGS) entry which is preliminary data.</text>
</comment>
<evidence type="ECO:0000313" key="3">
    <source>
        <dbReference type="Proteomes" id="UP001139411"/>
    </source>
</evidence>
<gene>
    <name evidence="2" type="ORF">L0661_12120</name>
</gene>
<evidence type="ECO:0000256" key="1">
    <source>
        <dbReference type="ARBA" id="ARBA00007613"/>
    </source>
</evidence>
<sequence>MKAHIASVILFFITIIFPKASYAAEDTLRVSQKQAEALFLNNNLDLVAQKLSIQQAEAQIIQAKLWPNPEFSLDEVNLWATQNQLSSGETIPPLIGNFGKNREFTAELSQLIETGGKRRKRIALETVSRDISIEYFSELLRELRTQLRKNFYELSFQQSYLSVLNGQLSALDQLLASFERQYAQGNLGKQELFRLKALRLELNQQMLESQREVHAAQKDLGILLNIPASKYLVAGADPNPTFDSLNKLSLEQLITTALSNRPDGKISILEQKWSEKKYDYEYARRKPDLTLGLNYDRGGNFLLNFFGFGLKVDVPVFNRNQGAILDSKIGIDKARIAAGQKNKIIEAEVTGTFRDLQKSLQAFRSLESSYDADLDQVFRTYTQYFLKRQINMVEYLDFFDAYIANKRTILVTRKQLLDKREELSFMTASDID</sequence>